<comment type="caution">
    <text evidence="1">The sequence shown here is derived from an EMBL/GenBank/DDBJ whole genome shotgun (WGS) entry which is preliminary data.</text>
</comment>
<organism evidence="1 2">
    <name type="scientific">Clostridium beijerinckii</name>
    <name type="common">Clostridium MP</name>
    <dbReference type="NCBI Taxonomy" id="1520"/>
    <lineage>
        <taxon>Bacteria</taxon>
        <taxon>Bacillati</taxon>
        <taxon>Bacillota</taxon>
        <taxon>Clostridia</taxon>
        <taxon>Eubacteriales</taxon>
        <taxon>Clostridiaceae</taxon>
        <taxon>Clostridium</taxon>
    </lineage>
</organism>
<evidence type="ECO:0000313" key="1">
    <source>
        <dbReference type="EMBL" id="NMF06257.1"/>
    </source>
</evidence>
<evidence type="ECO:0000313" key="2">
    <source>
        <dbReference type="Proteomes" id="UP000587880"/>
    </source>
</evidence>
<reference evidence="1 2" key="1">
    <citation type="submission" date="2020-04" db="EMBL/GenBank/DDBJ databases">
        <authorList>
            <person name="Hitch T.C.A."/>
            <person name="Wylensek D."/>
            <person name="Clavel T."/>
        </authorList>
    </citation>
    <scope>NUCLEOTIDE SEQUENCE [LARGE SCALE GENOMIC DNA]</scope>
    <source>
        <strain evidence="1 2">WB01_NA02</strain>
    </source>
</reference>
<accession>A0A7X9XQ65</accession>
<dbReference type="RefSeq" id="WP_168982472.1">
    <property type="nucleotide sequence ID" value="NZ_JABAGD010000031.1"/>
</dbReference>
<proteinExistence type="predicted"/>
<protein>
    <submittedName>
        <fullName evidence="1">Uncharacterized protein</fullName>
    </submittedName>
</protein>
<sequence>MNNLKIDLGINRCSECSKFNKGVSIYEMFNWASDNFDKAIAFDKENDEIVVFEEFLMYIIKMVNPIQADKKIRIEKLKDYWDKVK</sequence>
<gene>
    <name evidence="1" type="ORF">HF849_16180</name>
</gene>
<dbReference type="AlphaFoldDB" id="A0A7X9XQ65"/>
<name>A0A7X9XQ65_CLOBE</name>
<dbReference type="Proteomes" id="UP000587880">
    <property type="component" value="Unassembled WGS sequence"/>
</dbReference>
<dbReference type="EMBL" id="JABAGD010000031">
    <property type="protein sequence ID" value="NMF06257.1"/>
    <property type="molecule type" value="Genomic_DNA"/>
</dbReference>